<evidence type="ECO:0000259" key="2">
    <source>
        <dbReference type="PROSITE" id="PS50943"/>
    </source>
</evidence>
<dbReference type="SMART" id="SM00530">
    <property type="entry name" value="HTH_XRE"/>
    <property type="match status" value="1"/>
</dbReference>
<dbReference type="InterPro" id="IPR010982">
    <property type="entry name" value="Lambda_DNA-bd_dom_sf"/>
</dbReference>
<dbReference type="PROSITE" id="PS50943">
    <property type="entry name" value="HTH_CROC1"/>
    <property type="match status" value="1"/>
</dbReference>
<organism evidence="3 4">
    <name type="scientific">Tautonia sociabilis</name>
    <dbReference type="NCBI Taxonomy" id="2080755"/>
    <lineage>
        <taxon>Bacteria</taxon>
        <taxon>Pseudomonadati</taxon>
        <taxon>Planctomycetota</taxon>
        <taxon>Planctomycetia</taxon>
        <taxon>Isosphaerales</taxon>
        <taxon>Isosphaeraceae</taxon>
        <taxon>Tautonia</taxon>
    </lineage>
</organism>
<name>A0A432MIL6_9BACT</name>
<evidence type="ECO:0000313" key="4">
    <source>
        <dbReference type="Proteomes" id="UP000280296"/>
    </source>
</evidence>
<dbReference type="InterPro" id="IPR001387">
    <property type="entry name" value="Cro/C1-type_HTH"/>
</dbReference>
<evidence type="ECO:0000256" key="1">
    <source>
        <dbReference type="SAM" id="MobiDB-lite"/>
    </source>
</evidence>
<feature type="domain" description="HTH cro/C1-type" evidence="2">
    <location>
        <begin position="51"/>
        <end position="107"/>
    </location>
</feature>
<reference evidence="3 4" key="2">
    <citation type="submission" date="2019-01" db="EMBL/GenBank/DDBJ databases">
        <title>Tautonia sociabilis, a novel thermotolerant planctomycete of Isosphaeraceae family, isolated from a 4000 m deep subterranean habitat.</title>
        <authorList>
            <person name="Kovaleva O.L."/>
            <person name="Elcheninov A.G."/>
            <person name="Van Heerden E."/>
            <person name="Toshchakov S.V."/>
            <person name="Novikov A."/>
            <person name="Bonch-Osmolovskaya E.A."/>
            <person name="Kublanov I.V."/>
        </authorList>
    </citation>
    <scope>NUCLEOTIDE SEQUENCE [LARGE SCALE GENOMIC DNA]</scope>
    <source>
        <strain evidence="3 4">GM2012</strain>
    </source>
</reference>
<accession>A0A432MIL6</accession>
<dbReference type="SUPFAM" id="SSF47413">
    <property type="entry name" value="lambda repressor-like DNA-binding domains"/>
    <property type="match status" value="1"/>
</dbReference>
<dbReference type="CDD" id="cd00093">
    <property type="entry name" value="HTH_XRE"/>
    <property type="match status" value="1"/>
</dbReference>
<dbReference type="GO" id="GO:0003677">
    <property type="term" value="F:DNA binding"/>
    <property type="evidence" value="ECO:0007669"/>
    <property type="project" value="InterPro"/>
</dbReference>
<keyword evidence="4" id="KW-1185">Reference proteome</keyword>
<gene>
    <name evidence="3" type="ORF">TsocGM_14460</name>
</gene>
<proteinExistence type="predicted"/>
<dbReference type="Proteomes" id="UP000280296">
    <property type="component" value="Unassembled WGS sequence"/>
</dbReference>
<dbReference type="Pfam" id="PF13560">
    <property type="entry name" value="HTH_31"/>
    <property type="match status" value="1"/>
</dbReference>
<protein>
    <submittedName>
        <fullName evidence="3">XRE family transcriptional regulator</fullName>
    </submittedName>
</protein>
<sequence length="177" mass="19448">MTCKRRCVNRSSTGLRTISDHRSIFELKSPQLPRTVNASRRCTVMELGTRMRQLRRERGMTLREVAHAAGVNQTYLSKIENNKPGFVPAAETVRALATVLGADPLELLMLAGKVPPELEHMVASPSGRRFYVRSRGITSSAEWDALTDLLDSRSGGVQTRRDAGDGAKSIAPGSRET</sequence>
<comment type="caution">
    <text evidence="3">The sequence shown here is derived from an EMBL/GenBank/DDBJ whole genome shotgun (WGS) entry which is preliminary data.</text>
</comment>
<dbReference type="EMBL" id="RYZH01000027">
    <property type="protein sequence ID" value="RUL86996.1"/>
    <property type="molecule type" value="Genomic_DNA"/>
</dbReference>
<feature type="region of interest" description="Disordered" evidence="1">
    <location>
        <begin position="153"/>
        <end position="177"/>
    </location>
</feature>
<dbReference type="AlphaFoldDB" id="A0A432MIL6"/>
<dbReference type="Gene3D" id="1.10.260.40">
    <property type="entry name" value="lambda repressor-like DNA-binding domains"/>
    <property type="match status" value="1"/>
</dbReference>
<dbReference type="RefSeq" id="WP_126726182.1">
    <property type="nucleotide sequence ID" value="NZ_RYZH01000027.1"/>
</dbReference>
<evidence type="ECO:0000313" key="3">
    <source>
        <dbReference type="EMBL" id="RUL86996.1"/>
    </source>
</evidence>
<reference evidence="3 4" key="1">
    <citation type="submission" date="2018-12" db="EMBL/GenBank/DDBJ databases">
        <authorList>
            <person name="Toschakov S.V."/>
        </authorList>
    </citation>
    <scope>NUCLEOTIDE SEQUENCE [LARGE SCALE GENOMIC DNA]</scope>
    <source>
        <strain evidence="3 4">GM2012</strain>
    </source>
</reference>